<dbReference type="PROSITE" id="PS50048">
    <property type="entry name" value="ZN2_CY6_FUNGAL_2"/>
    <property type="match status" value="2"/>
</dbReference>
<keyword evidence="4" id="KW-0238">DNA-binding</keyword>
<evidence type="ECO:0000256" key="6">
    <source>
        <dbReference type="ARBA" id="ARBA00023242"/>
    </source>
</evidence>
<keyword evidence="6" id="KW-0539">Nucleus</keyword>
<name>A0ABR0GKQ4_9PEZI</name>
<feature type="domain" description="Zn(2)-C6 fungal-type" evidence="8">
    <location>
        <begin position="148"/>
        <end position="177"/>
    </location>
</feature>
<dbReference type="Proteomes" id="UP001323405">
    <property type="component" value="Unassembled WGS sequence"/>
</dbReference>
<dbReference type="RefSeq" id="XP_062745244.1">
    <property type="nucleotide sequence ID" value="XM_062889280.1"/>
</dbReference>
<dbReference type="SMART" id="SM00906">
    <property type="entry name" value="Fungal_trans"/>
    <property type="match status" value="1"/>
</dbReference>
<feature type="region of interest" description="Disordered" evidence="7">
    <location>
        <begin position="749"/>
        <end position="782"/>
    </location>
</feature>
<gene>
    <name evidence="9" type="ORF">QC762_309830</name>
</gene>
<keyword evidence="10" id="KW-1185">Reference proteome</keyword>
<dbReference type="Pfam" id="PF00172">
    <property type="entry name" value="Zn_clus"/>
    <property type="match status" value="2"/>
</dbReference>
<evidence type="ECO:0000256" key="4">
    <source>
        <dbReference type="ARBA" id="ARBA00023125"/>
    </source>
</evidence>
<sequence length="896" mass="101124">MADQHQHTQQQFAPPTYASLEVPFAPPVHRNALPETRIAEPGPKKKGKRKSNAAEGDANGTTDSPKEKKQRISRSCDQCHGKRMKCSGFKPCNNCTKRDRACTYDRPYIRGIAKTPPPPPADGQARNLAQPVDEFGREVRDRSWALRACDLCRTQKVSCSGKLPCENCFNSRVACTFKLRAKQRDSMPPGEGGEEGEGEGEASEAEADETELQENDSTEYGGTFAVRRIPLQDHENYMLTNRYADPETPPLAFLHKAWERMARYQKIPTSYGQEYGVPGDLVMPPSDQPFDTTLPLAFPESPAKWFEMLNAFQNGWTETFHFLHRPTVKSWLERVWKNWTANSPLEKDLGPAKATIALMCMSIGTMFYDRPWREAVRQKMWDRLWTLNMGDQLFLATIRLTDSEPGPPKLESIQARLLQVLYLLCTCRLSQAWYIFGNAVHMLTQLGLHRRRGRNRGLGRDMTVNPDYAKIQCERRTFWTAYIIDKEISLMCGRPCHFSNEAVDQEFPDPVNDEDMGPEGPFRPHLGDCYLEAGTEQAKLNQIIDKIMRDVYTFREIPDDWRLESATRLGNELEQWKEQLPFMMCHLKPSMLHTIFRRQSTLLTLAHCHAAILVYRPFMTAPYSADAEKKQAADSAVRKLLDAARIALNMCLALARDQEKRDKSHFQSIFFAHHVCFCAAAVIFLLPHIRTRQAMYGGTHFRGYGKMDSLLTETAEKAIGALLKQTNRYSPSRRWAIILEELRDEAARQVTGAGRTPAEQSQAQAQVAGQGQGGSDDADAQSPNEQLLEDALRAHWEADLARHALPNHPPVEVAEPPPPPLVYRLWDKWKTTDWIDLDSAAFGPISNFEPLTPPPPPPPPPAPQPAPQPGQQSANEPAQPPPQPAPQQGPVQNPVQ</sequence>
<evidence type="ECO:0000313" key="9">
    <source>
        <dbReference type="EMBL" id="KAK4656269.1"/>
    </source>
</evidence>
<dbReference type="SMART" id="SM00066">
    <property type="entry name" value="GAL4"/>
    <property type="match status" value="2"/>
</dbReference>
<dbReference type="EMBL" id="JAFFHA010000005">
    <property type="protein sequence ID" value="KAK4656269.1"/>
    <property type="molecule type" value="Genomic_DNA"/>
</dbReference>
<feature type="compositionally biased region" description="Pro residues" evidence="7">
    <location>
        <begin position="878"/>
        <end position="887"/>
    </location>
</feature>
<evidence type="ECO:0000256" key="1">
    <source>
        <dbReference type="ARBA" id="ARBA00004123"/>
    </source>
</evidence>
<dbReference type="InterPro" id="IPR036864">
    <property type="entry name" value="Zn2-C6_fun-type_DNA-bd_sf"/>
</dbReference>
<comment type="caution">
    <text evidence="9">The sequence shown here is derived from an EMBL/GenBank/DDBJ whole genome shotgun (WGS) entry which is preliminary data.</text>
</comment>
<dbReference type="CDD" id="cd12148">
    <property type="entry name" value="fungal_TF_MHR"/>
    <property type="match status" value="1"/>
</dbReference>
<comment type="subcellular location">
    <subcellularLocation>
        <location evidence="1">Nucleus</location>
    </subcellularLocation>
</comment>
<reference evidence="9 10" key="1">
    <citation type="journal article" date="2023" name="bioRxiv">
        <title>High-quality genome assemblies of four members of thePodospora anserinaspecies complex.</title>
        <authorList>
            <person name="Ament-Velasquez S.L."/>
            <person name="Vogan A.A."/>
            <person name="Wallerman O."/>
            <person name="Hartmann F."/>
            <person name="Gautier V."/>
            <person name="Silar P."/>
            <person name="Giraud T."/>
            <person name="Johannesson H."/>
        </authorList>
    </citation>
    <scope>NUCLEOTIDE SEQUENCE [LARGE SCALE GENOMIC DNA]</scope>
    <source>
        <strain evidence="9 10">CBS 415.72m</strain>
    </source>
</reference>
<feature type="compositionally biased region" description="Low complexity" evidence="7">
    <location>
        <begin position="760"/>
        <end position="769"/>
    </location>
</feature>
<keyword evidence="3" id="KW-0805">Transcription regulation</keyword>
<dbReference type="CDD" id="cd00067">
    <property type="entry name" value="GAL4"/>
    <property type="match status" value="2"/>
</dbReference>
<dbReference type="Gene3D" id="4.10.240.10">
    <property type="entry name" value="Zn(2)-C6 fungal-type DNA-binding domain"/>
    <property type="match status" value="2"/>
</dbReference>
<evidence type="ECO:0000256" key="2">
    <source>
        <dbReference type="ARBA" id="ARBA00022723"/>
    </source>
</evidence>
<dbReference type="Pfam" id="PF04082">
    <property type="entry name" value="Fungal_trans"/>
    <property type="match status" value="1"/>
</dbReference>
<feature type="compositionally biased region" description="Pro residues" evidence="7">
    <location>
        <begin position="851"/>
        <end position="868"/>
    </location>
</feature>
<dbReference type="SUPFAM" id="SSF57701">
    <property type="entry name" value="Zn2/Cys6 DNA-binding domain"/>
    <property type="match status" value="2"/>
</dbReference>
<protein>
    <recommendedName>
        <fullName evidence="8">Zn(2)-C6 fungal-type domain-containing protein</fullName>
    </recommendedName>
</protein>
<evidence type="ECO:0000313" key="10">
    <source>
        <dbReference type="Proteomes" id="UP001323405"/>
    </source>
</evidence>
<dbReference type="InterPro" id="IPR007219">
    <property type="entry name" value="XnlR_reg_dom"/>
</dbReference>
<organism evidence="9 10">
    <name type="scientific">Podospora pseudocomata</name>
    <dbReference type="NCBI Taxonomy" id="2093779"/>
    <lineage>
        <taxon>Eukaryota</taxon>
        <taxon>Fungi</taxon>
        <taxon>Dikarya</taxon>
        <taxon>Ascomycota</taxon>
        <taxon>Pezizomycotina</taxon>
        <taxon>Sordariomycetes</taxon>
        <taxon>Sordariomycetidae</taxon>
        <taxon>Sordariales</taxon>
        <taxon>Podosporaceae</taxon>
        <taxon>Podospora</taxon>
    </lineage>
</organism>
<evidence type="ECO:0000259" key="8">
    <source>
        <dbReference type="PROSITE" id="PS50048"/>
    </source>
</evidence>
<dbReference type="InterPro" id="IPR051711">
    <property type="entry name" value="Stress_Response_Reg"/>
</dbReference>
<feature type="region of interest" description="Disordered" evidence="7">
    <location>
        <begin position="1"/>
        <end position="72"/>
    </location>
</feature>
<feature type="domain" description="Zn(2)-C6 fungal-type" evidence="8">
    <location>
        <begin position="75"/>
        <end position="104"/>
    </location>
</feature>
<evidence type="ECO:0000256" key="5">
    <source>
        <dbReference type="ARBA" id="ARBA00023163"/>
    </source>
</evidence>
<evidence type="ECO:0000256" key="3">
    <source>
        <dbReference type="ARBA" id="ARBA00023015"/>
    </source>
</evidence>
<feature type="region of interest" description="Disordered" evidence="7">
    <location>
        <begin position="183"/>
        <end position="224"/>
    </location>
</feature>
<keyword evidence="5" id="KW-0804">Transcription</keyword>
<dbReference type="PROSITE" id="PS00463">
    <property type="entry name" value="ZN2_CY6_FUNGAL_1"/>
    <property type="match status" value="2"/>
</dbReference>
<proteinExistence type="predicted"/>
<dbReference type="InterPro" id="IPR001138">
    <property type="entry name" value="Zn2Cys6_DnaBD"/>
</dbReference>
<evidence type="ECO:0000256" key="7">
    <source>
        <dbReference type="SAM" id="MobiDB-lite"/>
    </source>
</evidence>
<feature type="compositionally biased region" description="Acidic residues" evidence="7">
    <location>
        <begin position="192"/>
        <end position="217"/>
    </location>
</feature>
<keyword evidence="2" id="KW-0479">Metal-binding</keyword>
<accession>A0ABR0GKQ4</accession>
<dbReference type="GeneID" id="87909187"/>
<dbReference type="PANTHER" id="PTHR47540:SF2">
    <property type="entry name" value="ZN(II)2CYS6 TRANSCRIPTION FACTOR (EUROFUNG)"/>
    <property type="match status" value="1"/>
</dbReference>
<feature type="region of interest" description="Disordered" evidence="7">
    <location>
        <begin position="845"/>
        <end position="896"/>
    </location>
</feature>
<dbReference type="PANTHER" id="PTHR47540">
    <property type="entry name" value="THIAMINE REPRESSIBLE GENES REGULATORY PROTEIN THI5"/>
    <property type="match status" value="1"/>
</dbReference>